<evidence type="ECO:0000313" key="2">
    <source>
        <dbReference type="EMBL" id="MFD2599719.1"/>
    </source>
</evidence>
<dbReference type="Proteomes" id="UP001597393">
    <property type="component" value="Unassembled WGS sequence"/>
</dbReference>
<dbReference type="PANTHER" id="PTHR48098:SF1">
    <property type="entry name" value="DIACYLGLYCEROL ACYLTRANSFERASE_MYCOLYLTRANSFERASE AG85A"/>
    <property type="match status" value="1"/>
</dbReference>
<name>A0ABW5NLI2_9SPHI</name>
<evidence type="ECO:0000256" key="1">
    <source>
        <dbReference type="SAM" id="SignalP"/>
    </source>
</evidence>
<dbReference type="SUPFAM" id="SSF53474">
    <property type="entry name" value="alpha/beta-Hydrolases"/>
    <property type="match status" value="1"/>
</dbReference>
<dbReference type="RefSeq" id="WP_380869846.1">
    <property type="nucleotide sequence ID" value="NZ_JBHUMA010000006.1"/>
</dbReference>
<keyword evidence="3" id="KW-1185">Reference proteome</keyword>
<protein>
    <submittedName>
        <fullName evidence="2">Alpha/beta hydrolase</fullName>
    </submittedName>
</protein>
<keyword evidence="1" id="KW-0732">Signal</keyword>
<organism evidence="2 3">
    <name type="scientific">Sphingobacterium corticis</name>
    <dbReference type="NCBI Taxonomy" id="1812823"/>
    <lineage>
        <taxon>Bacteria</taxon>
        <taxon>Pseudomonadati</taxon>
        <taxon>Bacteroidota</taxon>
        <taxon>Sphingobacteriia</taxon>
        <taxon>Sphingobacteriales</taxon>
        <taxon>Sphingobacteriaceae</taxon>
        <taxon>Sphingobacterium</taxon>
    </lineage>
</organism>
<comment type="caution">
    <text evidence="2">The sequence shown here is derived from an EMBL/GenBank/DDBJ whole genome shotgun (WGS) entry which is preliminary data.</text>
</comment>
<proteinExistence type="predicted"/>
<dbReference type="Gene3D" id="3.40.50.1820">
    <property type="entry name" value="alpha/beta hydrolase"/>
    <property type="match status" value="1"/>
</dbReference>
<dbReference type="InterPro" id="IPR050583">
    <property type="entry name" value="Mycobacterial_A85_antigen"/>
</dbReference>
<dbReference type="GO" id="GO:0016787">
    <property type="term" value="F:hydrolase activity"/>
    <property type="evidence" value="ECO:0007669"/>
    <property type="project" value="UniProtKB-KW"/>
</dbReference>
<dbReference type="EMBL" id="JBHUMA010000006">
    <property type="protein sequence ID" value="MFD2599719.1"/>
    <property type="molecule type" value="Genomic_DNA"/>
</dbReference>
<dbReference type="InterPro" id="IPR000801">
    <property type="entry name" value="Esterase-like"/>
</dbReference>
<dbReference type="InterPro" id="IPR029058">
    <property type="entry name" value="AB_hydrolase_fold"/>
</dbReference>
<dbReference type="PANTHER" id="PTHR48098">
    <property type="entry name" value="ENTEROCHELIN ESTERASE-RELATED"/>
    <property type="match status" value="1"/>
</dbReference>
<dbReference type="Pfam" id="PF00756">
    <property type="entry name" value="Esterase"/>
    <property type="match status" value="1"/>
</dbReference>
<reference evidence="3" key="1">
    <citation type="journal article" date="2019" name="Int. J. Syst. Evol. Microbiol.">
        <title>The Global Catalogue of Microorganisms (GCM) 10K type strain sequencing project: providing services to taxonomists for standard genome sequencing and annotation.</title>
        <authorList>
            <consortium name="The Broad Institute Genomics Platform"/>
            <consortium name="The Broad Institute Genome Sequencing Center for Infectious Disease"/>
            <person name="Wu L."/>
            <person name="Ma J."/>
        </authorList>
    </citation>
    <scope>NUCLEOTIDE SEQUENCE [LARGE SCALE GENOMIC DNA]</scope>
    <source>
        <strain evidence="3">KCTC 42248</strain>
    </source>
</reference>
<gene>
    <name evidence="2" type="ORF">ACFSQ3_12230</name>
</gene>
<keyword evidence="2" id="KW-0378">Hydrolase</keyword>
<accession>A0ABW5NLI2</accession>
<feature type="chain" id="PRO_5046833967" evidence="1">
    <location>
        <begin position="20"/>
        <end position="273"/>
    </location>
</feature>
<sequence>MKLRYFLFVILLGYGNLFAAQVDTITVFSEKMQKDIKTVIVSPSNASKAKFPTLYLLHGHGGNHASYLKQVNDLERLVDRYQFLVVCPDGGFDSWYWDTESDSKFQYETFVSKELVDHINANYPVYDAPHYRAISGFSMGGHGALYLAIRHQDIFGVVGSTAGGVDIRPFPDNWGMAKRLGKIAENHDKWEKHTVINLLHLIDSKSLKIFIDCGRNDFFYDVNNKLHEKLTYLNIAHHYHLMPGQHNWEYASKSLNYQFAFFEEAFRGVENHE</sequence>
<evidence type="ECO:0000313" key="3">
    <source>
        <dbReference type="Proteomes" id="UP001597393"/>
    </source>
</evidence>
<feature type="signal peptide" evidence="1">
    <location>
        <begin position="1"/>
        <end position="19"/>
    </location>
</feature>